<sequence length="215" mass="23877">MDAIDRAIPNDTVEDQEAPIPQQTDPTESESSTAVAVPGEESKGVEEPKIEDPELVFIRERLEAIEKEERSGVDGEKIALEELEKSTLALSSVRQILGSKKAELDALPESDDSARETVQLEIGVLEEQVITKENQWSATKEVYHREYGPIAEENNAAPVTEVKAKAEHDIKMLQDQIANLQKQLDAVSIRRKQMAAEAEEQHRRLAAEGPLSDDE</sequence>
<gene>
    <name evidence="2" type="ORF">EMPS_05359</name>
</gene>
<name>A0A9P3LW97_9FUNG</name>
<evidence type="ECO:0000313" key="3">
    <source>
        <dbReference type="Proteomes" id="UP000827284"/>
    </source>
</evidence>
<evidence type="ECO:0000256" key="1">
    <source>
        <dbReference type="SAM" id="MobiDB-lite"/>
    </source>
</evidence>
<keyword evidence="3" id="KW-1185">Reference proteome</keyword>
<dbReference type="Proteomes" id="UP000827284">
    <property type="component" value="Unassembled WGS sequence"/>
</dbReference>
<feature type="compositionally biased region" description="Polar residues" evidence="1">
    <location>
        <begin position="21"/>
        <end position="34"/>
    </location>
</feature>
<evidence type="ECO:0000313" key="2">
    <source>
        <dbReference type="EMBL" id="GJJ73001.1"/>
    </source>
</evidence>
<dbReference type="EMBL" id="BQFW01000007">
    <property type="protein sequence ID" value="GJJ73001.1"/>
    <property type="molecule type" value="Genomic_DNA"/>
</dbReference>
<comment type="caution">
    <text evidence="2">The sequence shown here is derived from an EMBL/GenBank/DDBJ whole genome shotgun (WGS) entry which is preliminary data.</text>
</comment>
<accession>A0A9P3LW97</accession>
<dbReference type="AlphaFoldDB" id="A0A9P3LW97"/>
<feature type="region of interest" description="Disordered" evidence="1">
    <location>
        <begin position="194"/>
        <end position="215"/>
    </location>
</feature>
<reference evidence="2" key="2">
    <citation type="journal article" date="2022" name="Microbiol. Resour. Announc.">
        <title>Whole-Genome Sequence of Entomortierella parvispora E1425, a Mucoromycotan Fungus Associated with Burkholderiaceae-Related Endosymbiotic Bacteria.</title>
        <authorList>
            <person name="Herlambang A."/>
            <person name="Guo Y."/>
            <person name="Takashima Y."/>
            <person name="Narisawa K."/>
            <person name="Ohta H."/>
            <person name="Nishizawa T."/>
        </authorList>
    </citation>
    <scope>NUCLEOTIDE SEQUENCE</scope>
    <source>
        <strain evidence="2">E1425</strain>
    </source>
</reference>
<protein>
    <submittedName>
        <fullName evidence="2">Uncharacterized protein</fullName>
    </submittedName>
</protein>
<reference evidence="2" key="1">
    <citation type="submission" date="2021-11" db="EMBL/GenBank/DDBJ databases">
        <authorList>
            <person name="Herlambang A."/>
            <person name="Guo Y."/>
            <person name="Takashima Y."/>
            <person name="Nishizawa T."/>
        </authorList>
    </citation>
    <scope>NUCLEOTIDE SEQUENCE</scope>
    <source>
        <strain evidence="2">E1425</strain>
    </source>
</reference>
<dbReference type="OrthoDB" id="2396899at2759"/>
<proteinExistence type="predicted"/>
<feature type="region of interest" description="Disordered" evidence="1">
    <location>
        <begin position="1"/>
        <end position="51"/>
    </location>
</feature>
<feature type="compositionally biased region" description="Basic and acidic residues" evidence="1">
    <location>
        <begin position="40"/>
        <end position="51"/>
    </location>
</feature>
<organism evidence="2 3">
    <name type="scientific">Entomortierella parvispora</name>
    <dbReference type="NCBI Taxonomy" id="205924"/>
    <lineage>
        <taxon>Eukaryota</taxon>
        <taxon>Fungi</taxon>
        <taxon>Fungi incertae sedis</taxon>
        <taxon>Mucoromycota</taxon>
        <taxon>Mortierellomycotina</taxon>
        <taxon>Mortierellomycetes</taxon>
        <taxon>Mortierellales</taxon>
        <taxon>Mortierellaceae</taxon>
        <taxon>Entomortierella</taxon>
    </lineage>
</organism>